<proteinExistence type="predicted"/>
<evidence type="ECO:0000313" key="2">
    <source>
        <dbReference type="EMBL" id="KAF9476527.1"/>
    </source>
</evidence>
<accession>A0A9P6CRS6</accession>
<organism evidence="2 3">
    <name type="scientific">Pholiota conissans</name>
    <dbReference type="NCBI Taxonomy" id="109636"/>
    <lineage>
        <taxon>Eukaryota</taxon>
        <taxon>Fungi</taxon>
        <taxon>Dikarya</taxon>
        <taxon>Basidiomycota</taxon>
        <taxon>Agaricomycotina</taxon>
        <taxon>Agaricomycetes</taxon>
        <taxon>Agaricomycetidae</taxon>
        <taxon>Agaricales</taxon>
        <taxon>Agaricineae</taxon>
        <taxon>Strophariaceae</taxon>
        <taxon>Pholiota</taxon>
    </lineage>
</organism>
<keyword evidence="3" id="KW-1185">Reference proteome</keyword>
<evidence type="ECO:0000256" key="1">
    <source>
        <dbReference type="SAM" id="MobiDB-lite"/>
    </source>
</evidence>
<gene>
    <name evidence="2" type="ORF">BDN70DRAFT_897252</name>
</gene>
<feature type="compositionally biased region" description="Low complexity" evidence="1">
    <location>
        <begin position="24"/>
        <end position="38"/>
    </location>
</feature>
<protein>
    <submittedName>
        <fullName evidence="2">Uncharacterized protein</fullName>
    </submittedName>
</protein>
<name>A0A9P6CRS6_9AGAR</name>
<comment type="caution">
    <text evidence="2">The sequence shown here is derived from an EMBL/GenBank/DDBJ whole genome shotgun (WGS) entry which is preliminary data.</text>
</comment>
<evidence type="ECO:0000313" key="3">
    <source>
        <dbReference type="Proteomes" id="UP000807469"/>
    </source>
</evidence>
<sequence>MPVQTRSQQRRLHVPKTQEEQDYPSPISNSNSAPASATSRHHSPTKPPVPTEPLPDPWRADFLRDDGRRLWRYITALEKPARVISTGRDFEFPNICRIIRFGHMKEDGYVQPVNLWSSLDIVDPKDPEVHNHMSTHQPHFKFEVKWSKYPPWMVDLNQSLREEFPDIKVLTKPLLLKLLAYEYAKYAKYYYYHLYDTPDGLGRFIHDIPERLRFGPGGIDVFRFQLAYITMDGDQVWRAGKGLILAPSPIPQTTPWKRLDRI</sequence>
<reference evidence="2" key="1">
    <citation type="submission" date="2020-11" db="EMBL/GenBank/DDBJ databases">
        <authorList>
            <consortium name="DOE Joint Genome Institute"/>
            <person name="Ahrendt S."/>
            <person name="Riley R."/>
            <person name="Andreopoulos W."/>
            <person name="Labutti K."/>
            <person name="Pangilinan J."/>
            <person name="Ruiz-Duenas F.J."/>
            <person name="Barrasa J.M."/>
            <person name="Sanchez-Garcia M."/>
            <person name="Camarero S."/>
            <person name="Miyauchi S."/>
            <person name="Serrano A."/>
            <person name="Linde D."/>
            <person name="Babiker R."/>
            <person name="Drula E."/>
            <person name="Ayuso-Fernandez I."/>
            <person name="Pacheco R."/>
            <person name="Padilla G."/>
            <person name="Ferreira P."/>
            <person name="Barriuso J."/>
            <person name="Kellner H."/>
            <person name="Castanera R."/>
            <person name="Alfaro M."/>
            <person name="Ramirez L."/>
            <person name="Pisabarro A.G."/>
            <person name="Kuo A."/>
            <person name="Tritt A."/>
            <person name="Lipzen A."/>
            <person name="He G."/>
            <person name="Yan M."/>
            <person name="Ng V."/>
            <person name="Cullen D."/>
            <person name="Martin F."/>
            <person name="Rosso M.-N."/>
            <person name="Henrissat B."/>
            <person name="Hibbett D."/>
            <person name="Martinez A.T."/>
            <person name="Grigoriev I.V."/>
        </authorList>
    </citation>
    <scope>NUCLEOTIDE SEQUENCE</scope>
    <source>
        <strain evidence="2">CIRM-BRFM 674</strain>
    </source>
</reference>
<dbReference type="EMBL" id="MU155290">
    <property type="protein sequence ID" value="KAF9476527.1"/>
    <property type="molecule type" value="Genomic_DNA"/>
</dbReference>
<dbReference type="Proteomes" id="UP000807469">
    <property type="component" value="Unassembled WGS sequence"/>
</dbReference>
<feature type="region of interest" description="Disordered" evidence="1">
    <location>
        <begin position="1"/>
        <end position="58"/>
    </location>
</feature>
<feature type="compositionally biased region" description="Pro residues" evidence="1">
    <location>
        <begin position="45"/>
        <end position="56"/>
    </location>
</feature>
<dbReference type="AlphaFoldDB" id="A0A9P6CRS6"/>